<organism evidence="3 4">
    <name type="scientific">Pigmentiphaga kullae</name>
    <dbReference type="NCBI Taxonomy" id="151784"/>
    <lineage>
        <taxon>Bacteria</taxon>
        <taxon>Pseudomonadati</taxon>
        <taxon>Pseudomonadota</taxon>
        <taxon>Betaproteobacteria</taxon>
        <taxon>Burkholderiales</taxon>
        <taxon>Alcaligenaceae</taxon>
        <taxon>Pigmentiphaga</taxon>
    </lineage>
</organism>
<sequence>MKRRVIDIHPHVISTDTRAYPRDPLWGRPSVWSQERPASTEQLLQAMDEAGVARAAIVQASTCYGYDNSYVADAVAAHPDRFTGVFSVDMLAADAPARMRHWVERGLTGLRLFTAGSTVEGQVSGLDDPRSFAAWDCAADLGLPVCVQMRIAGVPQLRVLLARYPRVPIVLDHFFALPLDEGPPYASAQELFRLAAHPNIHLKLTPVILARAHLGQASPQSFFGRVLAEFGASRIAWGSNFPATAGSLKTLLDEALQALAWAGDDDLAWIFHRTAERLYPALRADAGPPTTHDDRSKESA</sequence>
<dbReference type="RefSeq" id="WP_130357138.1">
    <property type="nucleotide sequence ID" value="NZ_SGXC01000001.1"/>
</dbReference>
<keyword evidence="4" id="KW-1185">Reference proteome</keyword>
<accession>A0A4Q7NM26</accession>
<dbReference type="GO" id="GO:0016831">
    <property type="term" value="F:carboxy-lyase activity"/>
    <property type="evidence" value="ECO:0007669"/>
    <property type="project" value="InterPro"/>
</dbReference>
<dbReference type="Pfam" id="PF04909">
    <property type="entry name" value="Amidohydro_2"/>
    <property type="match status" value="1"/>
</dbReference>
<proteinExistence type="predicted"/>
<dbReference type="EMBL" id="SGXC01000001">
    <property type="protein sequence ID" value="RZS86008.1"/>
    <property type="molecule type" value="Genomic_DNA"/>
</dbReference>
<dbReference type="InterPro" id="IPR006680">
    <property type="entry name" value="Amidohydro-rel"/>
</dbReference>
<name>A0A4Q7NM26_9BURK</name>
<reference evidence="3 4" key="1">
    <citation type="submission" date="2019-02" db="EMBL/GenBank/DDBJ databases">
        <title>Genomic Encyclopedia of Type Strains, Phase IV (KMG-IV): sequencing the most valuable type-strain genomes for metagenomic binning, comparative biology and taxonomic classification.</title>
        <authorList>
            <person name="Goeker M."/>
        </authorList>
    </citation>
    <scope>NUCLEOTIDE SEQUENCE [LARGE SCALE GENOMIC DNA]</scope>
    <source>
        <strain evidence="3 4">K24</strain>
    </source>
</reference>
<comment type="caution">
    <text evidence="3">The sequence shown here is derived from an EMBL/GenBank/DDBJ whole genome shotgun (WGS) entry which is preliminary data.</text>
</comment>
<feature type="domain" description="Amidohydrolase-related" evidence="2">
    <location>
        <begin position="6"/>
        <end position="280"/>
    </location>
</feature>
<dbReference type="GO" id="GO:0016787">
    <property type="term" value="F:hydrolase activity"/>
    <property type="evidence" value="ECO:0007669"/>
    <property type="project" value="UniProtKB-KW"/>
</dbReference>
<dbReference type="Gene3D" id="3.20.20.140">
    <property type="entry name" value="Metal-dependent hydrolases"/>
    <property type="match status" value="1"/>
</dbReference>
<evidence type="ECO:0000313" key="3">
    <source>
        <dbReference type="EMBL" id="RZS86008.1"/>
    </source>
</evidence>
<dbReference type="SUPFAM" id="SSF51556">
    <property type="entry name" value="Metallo-dependent hydrolases"/>
    <property type="match status" value="1"/>
</dbReference>
<evidence type="ECO:0000256" key="1">
    <source>
        <dbReference type="ARBA" id="ARBA00023239"/>
    </source>
</evidence>
<keyword evidence="3" id="KW-0378">Hydrolase</keyword>
<protein>
    <submittedName>
        <fullName evidence="3">Putative TIM-barrel fold metal-dependent hydrolase</fullName>
    </submittedName>
</protein>
<dbReference type="InterPro" id="IPR032465">
    <property type="entry name" value="ACMSD"/>
</dbReference>
<evidence type="ECO:0000259" key="2">
    <source>
        <dbReference type="Pfam" id="PF04909"/>
    </source>
</evidence>
<keyword evidence="1" id="KW-0456">Lyase</keyword>
<gene>
    <name evidence="3" type="ORF">EV675_2041</name>
</gene>
<evidence type="ECO:0000313" key="4">
    <source>
        <dbReference type="Proteomes" id="UP000292445"/>
    </source>
</evidence>
<dbReference type="PANTHER" id="PTHR21240:SF19">
    <property type="entry name" value="CATALYTIC_ HYDROLASE"/>
    <property type="match status" value="1"/>
</dbReference>
<dbReference type="PANTHER" id="PTHR21240">
    <property type="entry name" value="2-AMINO-3-CARBOXYLMUCONATE-6-SEMIALDEHYDE DECARBOXYLASE"/>
    <property type="match status" value="1"/>
</dbReference>
<dbReference type="InterPro" id="IPR032466">
    <property type="entry name" value="Metal_Hydrolase"/>
</dbReference>
<dbReference type="AlphaFoldDB" id="A0A4Q7NM26"/>
<dbReference type="OrthoDB" id="8628355at2"/>
<dbReference type="Proteomes" id="UP000292445">
    <property type="component" value="Unassembled WGS sequence"/>
</dbReference>